<dbReference type="AlphaFoldDB" id="A0A1J5PM58"/>
<proteinExistence type="predicted"/>
<comment type="caution">
    <text evidence="1">The sequence shown here is derived from an EMBL/GenBank/DDBJ whole genome shotgun (WGS) entry which is preliminary data.</text>
</comment>
<reference evidence="1" key="1">
    <citation type="submission" date="2016-10" db="EMBL/GenBank/DDBJ databases">
        <title>Sequence of Gallionella enrichment culture.</title>
        <authorList>
            <person name="Poehlein A."/>
            <person name="Muehling M."/>
            <person name="Daniel R."/>
        </authorList>
    </citation>
    <scope>NUCLEOTIDE SEQUENCE</scope>
</reference>
<dbReference type="Pfam" id="PF06835">
    <property type="entry name" value="LptC"/>
    <property type="match status" value="1"/>
</dbReference>
<sequence>MDVKELARESRISAPDYSGVTSDGAAISIKAVSAQPDLAQPGRANAQTIAATLTTANGGVTRMAAASGQMDQSANLLRLTGNVTVDTSNGYHITTDTLSAALDRTRVEATNIVHATAPMGAITAGSMIITPDPAAPGDYVLVFNKDVKLVYEPGN</sequence>
<name>A0A1J5PM58_9ZZZZ</name>
<gene>
    <name evidence="1" type="ORF">GALL_497300</name>
</gene>
<evidence type="ECO:0000313" key="1">
    <source>
        <dbReference type="EMBL" id="OIQ68676.1"/>
    </source>
</evidence>
<accession>A0A1J5PM58</accession>
<organism evidence="1">
    <name type="scientific">mine drainage metagenome</name>
    <dbReference type="NCBI Taxonomy" id="410659"/>
    <lineage>
        <taxon>unclassified sequences</taxon>
        <taxon>metagenomes</taxon>
        <taxon>ecological metagenomes</taxon>
    </lineage>
</organism>
<dbReference type="EMBL" id="MLJW01005173">
    <property type="protein sequence ID" value="OIQ68676.1"/>
    <property type="molecule type" value="Genomic_DNA"/>
</dbReference>
<dbReference type="Gene3D" id="2.60.450.10">
    <property type="entry name" value="Lipopolysaccharide (LPS) transport protein A like domain"/>
    <property type="match status" value="1"/>
</dbReference>
<dbReference type="InterPro" id="IPR010664">
    <property type="entry name" value="LipoPS_assembly_LptC-rel"/>
</dbReference>
<protein>
    <submittedName>
        <fullName evidence="1">Uncharacterized protein</fullName>
    </submittedName>
</protein>